<dbReference type="GO" id="GO:0009055">
    <property type="term" value="F:electron transfer activity"/>
    <property type="evidence" value="ECO:0007669"/>
    <property type="project" value="InterPro"/>
</dbReference>
<sequence>MGRFLVTEPGREYLVRVPGSSTSKLNDEQLAEVLNWIIENFAGVSLPDSGYERFTASEIRPLRQQPLEEIEQYRLELLSLAGQTNRKE</sequence>
<dbReference type="AlphaFoldDB" id="B8KT70"/>
<dbReference type="Gene3D" id="1.10.760.10">
    <property type="entry name" value="Cytochrome c-like domain"/>
    <property type="match status" value="1"/>
</dbReference>
<reference evidence="2" key="1">
    <citation type="journal article" date="2013" name="BMC Microbiol.">
        <title>Taxonomy and evolution of bacteriochlorophyll a-containing members of the OM60/NOR5 clade of marine gammaproteobacteria: description of Luminiphilus syltensis gen. nov., sp. nov., reclassification of Haliea rubra as Pseudohaliea rubra gen. nov., comb. nov., and emendation of Chromatocurvus halotolerans.</title>
        <authorList>
            <person name="Spring S."/>
            <person name="Riedel T."/>
            <person name="Sproer C."/>
            <person name="Yan S."/>
            <person name="Harder J."/>
            <person name="Fuchs B.M."/>
        </authorList>
    </citation>
    <scope>NUCLEOTIDE SEQUENCE [LARGE SCALE GENOMIC DNA]</scope>
    <source>
        <strain evidence="2">NOR51-B</strain>
    </source>
</reference>
<dbReference type="EMBL" id="DS999411">
    <property type="protein sequence ID" value="EED35605.1"/>
    <property type="molecule type" value="Genomic_DNA"/>
</dbReference>
<accession>B8KT70</accession>
<proteinExistence type="predicted"/>
<name>B8KT70_9GAMM</name>
<dbReference type="STRING" id="565045.NOR51B_1551"/>
<dbReference type="Proteomes" id="UP000004699">
    <property type="component" value="Unassembled WGS sequence"/>
</dbReference>
<evidence type="ECO:0000313" key="1">
    <source>
        <dbReference type="EMBL" id="EED35605.1"/>
    </source>
</evidence>
<dbReference type="GO" id="GO:0020037">
    <property type="term" value="F:heme binding"/>
    <property type="evidence" value="ECO:0007669"/>
    <property type="project" value="InterPro"/>
</dbReference>
<evidence type="ECO:0000313" key="2">
    <source>
        <dbReference type="Proteomes" id="UP000004699"/>
    </source>
</evidence>
<dbReference type="eggNOG" id="COG2010">
    <property type="taxonomic scope" value="Bacteria"/>
</dbReference>
<gene>
    <name evidence="1" type="ORF">NOR51B_1551</name>
</gene>
<organism evidence="1 2">
    <name type="scientific">Luminiphilus syltensis NOR5-1B</name>
    <dbReference type="NCBI Taxonomy" id="565045"/>
    <lineage>
        <taxon>Bacteria</taxon>
        <taxon>Pseudomonadati</taxon>
        <taxon>Pseudomonadota</taxon>
        <taxon>Gammaproteobacteria</taxon>
        <taxon>Cellvibrionales</taxon>
        <taxon>Halieaceae</taxon>
        <taxon>Luminiphilus</taxon>
    </lineage>
</organism>
<dbReference type="InterPro" id="IPR036909">
    <property type="entry name" value="Cyt_c-like_dom_sf"/>
</dbReference>
<protein>
    <submittedName>
        <fullName evidence="1">Cytochrome c, class I</fullName>
    </submittedName>
</protein>
<dbReference type="HOGENOM" id="CLU_2465336_0_0_6"/>
<keyword evidence="2" id="KW-1185">Reference proteome</keyword>